<evidence type="ECO:0000313" key="3">
    <source>
        <dbReference type="Proteomes" id="UP001431693"/>
    </source>
</evidence>
<proteinExistence type="predicted"/>
<dbReference type="EMBL" id="JASJEX010000002">
    <property type="protein sequence ID" value="MDJ1129462.1"/>
    <property type="molecule type" value="Genomic_DNA"/>
</dbReference>
<feature type="compositionally biased region" description="Basic and acidic residues" evidence="1">
    <location>
        <begin position="18"/>
        <end position="28"/>
    </location>
</feature>
<feature type="region of interest" description="Disordered" evidence="1">
    <location>
        <begin position="52"/>
        <end position="123"/>
    </location>
</feature>
<accession>A0ABT6ZKQ9</accession>
<protein>
    <submittedName>
        <fullName evidence="2">Uncharacterized protein</fullName>
    </submittedName>
</protein>
<dbReference type="RefSeq" id="WP_283713750.1">
    <property type="nucleotide sequence ID" value="NZ_JASJEW010000006.1"/>
</dbReference>
<gene>
    <name evidence="2" type="ORF">QJ043_05135</name>
</gene>
<evidence type="ECO:0000313" key="2">
    <source>
        <dbReference type="EMBL" id="MDJ1129462.1"/>
    </source>
</evidence>
<keyword evidence="3" id="KW-1185">Reference proteome</keyword>
<dbReference type="Proteomes" id="UP001431693">
    <property type="component" value="Unassembled WGS sequence"/>
</dbReference>
<feature type="region of interest" description="Disordered" evidence="1">
    <location>
        <begin position="18"/>
        <end position="38"/>
    </location>
</feature>
<comment type="caution">
    <text evidence="2">The sequence shown here is derived from an EMBL/GenBank/DDBJ whole genome shotgun (WGS) entry which is preliminary data.</text>
</comment>
<organism evidence="2 3">
    <name type="scientific">Kribbibacterium absianum</name>
    <dbReference type="NCBI Taxonomy" id="3044210"/>
    <lineage>
        <taxon>Bacteria</taxon>
        <taxon>Bacillati</taxon>
        <taxon>Actinomycetota</taxon>
        <taxon>Coriobacteriia</taxon>
        <taxon>Coriobacteriales</taxon>
        <taxon>Kribbibacteriaceae</taxon>
        <taxon>Kribbibacterium</taxon>
    </lineage>
</organism>
<feature type="compositionally biased region" description="Basic and acidic residues" evidence="1">
    <location>
        <begin position="52"/>
        <end position="108"/>
    </location>
</feature>
<name>A0ABT6ZKQ9_9ACTN</name>
<reference evidence="2" key="1">
    <citation type="submission" date="2023-05" db="EMBL/GenBank/DDBJ databases">
        <title>[olsenella] sp. nov., isolated from a pig farm feces dump.</title>
        <authorList>
            <person name="Chang Y.-H."/>
        </authorList>
    </citation>
    <scope>NUCLEOTIDE SEQUENCE</scope>
    <source>
        <strain evidence="2">YH-ols2217</strain>
    </source>
</reference>
<evidence type="ECO:0000256" key="1">
    <source>
        <dbReference type="SAM" id="MobiDB-lite"/>
    </source>
</evidence>
<sequence>MPYTHEQDHTKVEAEHIEHMANHKREELQDLVAGNPDINENDVEVQEEILENEKDAKNNAHVDQEEIDYVHAEEEVMEEGRSQRREDRHEKKEERREAKAERAAERKLEHNRHHKEMKEEEGR</sequence>